<dbReference type="Pfam" id="PF23310">
    <property type="entry name" value="TPR_27"/>
    <property type="match status" value="1"/>
</dbReference>
<accession>A0AA35ZFM7</accession>
<gene>
    <name evidence="2" type="ORF">LSALG_LOCUS29973</name>
</gene>
<feature type="domain" description="At2g35280-like TPR" evidence="1">
    <location>
        <begin position="2"/>
        <end position="68"/>
    </location>
</feature>
<keyword evidence="3" id="KW-1185">Reference proteome</keyword>
<proteinExistence type="predicted"/>
<dbReference type="Proteomes" id="UP001177003">
    <property type="component" value="Chromosome 6"/>
</dbReference>
<dbReference type="InterPro" id="IPR057136">
    <property type="entry name" value="At2g35280_TPR_dom"/>
</dbReference>
<evidence type="ECO:0000313" key="3">
    <source>
        <dbReference type="Proteomes" id="UP001177003"/>
    </source>
</evidence>
<dbReference type="AlphaFoldDB" id="A0AA35ZFM7"/>
<protein>
    <recommendedName>
        <fullName evidence="1">At2g35280-like TPR domain-containing protein</fullName>
    </recommendedName>
</protein>
<dbReference type="EMBL" id="OX465082">
    <property type="protein sequence ID" value="CAI9290797.1"/>
    <property type="molecule type" value="Genomic_DNA"/>
</dbReference>
<sequence length="164" mass="19060">MRNPNLLFRDGLMKLFFLEADREGKSMLEEASALGHLDSTFVLELMLMVEGKHWKQEALDMLNNAYRRTKGLQLLDAYSAWAVPDNGECTGVVDSAKELLWTVDIVHILTTKNITFRYEEPNDYVKGAFAVGHEEDDDRQRYCMVCRWYVEYGRFCMFLKNIDG</sequence>
<reference evidence="2" key="1">
    <citation type="submission" date="2023-04" db="EMBL/GenBank/DDBJ databases">
        <authorList>
            <person name="Vijverberg K."/>
            <person name="Xiong W."/>
            <person name="Schranz E."/>
        </authorList>
    </citation>
    <scope>NUCLEOTIDE SEQUENCE</scope>
</reference>
<evidence type="ECO:0000259" key="1">
    <source>
        <dbReference type="Pfam" id="PF23310"/>
    </source>
</evidence>
<name>A0AA35ZFM7_LACSI</name>
<organism evidence="2 3">
    <name type="scientific">Lactuca saligna</name>
    <name type="common">Willowleaf lettuce</name>
    <dbReference type="NCBI Taxonomy" id="75948"/>
    <lineage>
        <taxon>Eukaryota</taxon>
        <taxon>Viridiplantae</taxon>
        <taxon>Streptophyta</taxon>
        <taxon>Embryophyta</taxon>
        <taxon>Tracheophyta</taxon>
        <taxon>Spermatophyta</taxon>
        <taxon>Magnoliopsida</taxon>
        <taxon>eudicotyledons</taxon>
        <taxon>Gunneridae</taxon>
        <taxon>Pentapetalae</taxon>
        <taxon>asterids</taxon>
        <taxon>campanulids</taxon>
        <taxon>Asterales</taxon>
        <taxon>Asteraceae</taxon>
        <taxon>Cichorioideae</taxon>
        <taxon>Cichorieae</taxon>
        <taxon>Lactucinae</taxon>
        <taxon>Lactuca</taxon>
    </lineage>
</organism>
<evidence type="ECO:0000313" key="2">
    <source>
        <dbReference type="EMBL" id="CAI9290797.1"/>
    </source>
</evidence>